<organism evidence="3 4">
    <name type="scientific">Enterobacter agglomerans</name>
    <name type="common">Erwinia herbicola</name>
    <name type="synonym">Pantoea agglomerans</name>
    <dbReference type="NCBI Taxonomy" id="549"/>
    <lineage>
        <taxon>Bacteria</taxon>
        <taxon>Pseudomonadati</taxon>
        <taxon>Pseudomonadota</taxon>
        <taxon>Gammaproteobacteria</taxon>
        <taxon>Enterobacterales</taxon>
        <taxon>Erwiniaceae</taxon>
        <taxon>Pantoea</taxon>
        <taxon>Pantoea agglomerans group</taxon>
    </lineage>
</organism>
<dbReference type="AlphaFoldDB" id="A0ABD6XKM2"/>
<feature type="domain" description="Tyr recombinase" evidence="2">
    <location>
        <begin position="153"/>
        <end position="381"/>
    </location>
</feature>
<comment type="caution">
    <text evidence="3">The sequence shown here is derived from an EMBL/GenBank/DDBJ whole genome shotgun (WGS) entry which is preliminary data.</text>
</comment>
<dbReference type="InterPro" id="IPR002104">
    <property type="entry name" value="Integrase_catalytic"/>
</dbReference>
<dbReference type="Proteomes" id="UP000245996">
    <property type="component" value="Unassembled WGS sequence"/>
</dbReference>
<gene>
    <name evidence="3" type="ORF">C7430_11395</name>
</gene>
<dbReference type="Gene3D" id="1.10.443.10">
    <property type="entry name" value="Intergrase catalytic core"/>
    <property type="match status" value="1"/>
</dbReference>
<dbReference type="PROSITE" id="PS51898">
    <property type="entry name" value="TYR_RECOMBINASE"/>
    <property type="match status" value="1"/>
</dbReference>
<evidence type="ECO:0000313" key="4">
    <source>
        <dbReference type="Proteomes" id="UP000245996"/>
    </source>
</evidence>
<evidence type="ECO:0000313" key="3">
    <source>
        <dbReference type="EMBL" id="PWJ75391.1"/>
    </source>
</evidence>
<dbReference type="CDD" id="cd00397">
    <property type="entry name" value="DNA_BRE_C"/>
    <property type="match status" value="1"/>
</dbReference>
<dbReference type="InterPro" id="IPR011010">
    <property type="entry name" value="DNA_brk_join_enz"/>
</dbReference>
<sequence>MNLSFKVEEASYKAKMNGYYFKLTDKKWKLDKSITISPIEVIKNASSDIQSGYIHTLAYFASNFSAGYVSAINTSFKKFFTTSQTNVIDGESILRFKAGLKEHEEYCLCCMKSFLDRWVNFNYPGIHSSSVAVFNNMKVKRGAIGEAVKRRDPNVGPFTDNELYMLKTKTQELLSEGKINLSLFCFLNLLISTGRRPVQLTSLKHIDLKKDDKCVYINIPRVKQQLTFRESFTSNILAERLFSSLFQLKEQTIKYIETKFGEELEQHVKDLLPIFLNKDAVNSCTSLLDLKQKIYSDFLHAQNELLTNKLRNMAKQYVLISERTGNIIKLNPRRFRYTLGSILAKNGASISEIAQALDHSDISSAGIYIKNVADNVAKIDSHMDKFLSPLSNVFMGLDVESNSQEFINVIKDAFCIKESVQNEIKCFECKKFNQWRTEDHV</sequence>
<dbReference type="GO" id="GO:0006310">
    <property type="term" value="P:DNA recombination"/>
    <property type="evidence" value="ECO:0007669"/>
    <property type="project" value="UniProtKB-KW"/>
</dbReference>
<protein>
    <submittedName>
        <fullName evidence="3">Phage integrase family protein</fullName>
    </submittedName>
</protein>
<dbReference type="SUPFAM" id="SSF56349">
    <property type="entry name" value="DNA breaking-rejoining enzymes"/>
    <property type="match status" value="1"/>
</dbReference>
<accession>A0ABD6XKM2</accession>
<dbReference type="InterPro" id="IPR013762">
    <property type="entry name" value="Integrase-like_cat_sf"/>
</dbReference>
<dbReference type="RefSeq" id="WP_109653854.1">
    <property type="nucleotide sequence ID" value="NZ_CP134761.1"/>
</dbReference>
<dbReference type="EMBL" id="QGHE01000013">
    <property type="protein sequence ID" value="PWJ75391.1"/>
    <property type="molecule type" value="Genomic_DNA"/>
</dbReference>
<dbReference type="Pfam" id="PF00589">
    <property type="entry name" value="Phage_integrase"/>
    <property type="match status" value="1"/>
</dbReference>
<keyword evidence="1" id="KW-0233">DNA recombination</keyword>
<name>A0ABD6XKM2_ENTAG</name>
<evidence type="ECO:0000259" key="2">
    <source>
        <dbReference type="PROSITE" id="PS51898"/>
    </source>
</evidence>
<proteinExistence type="predicted"/>
<evidence type="ECO:0000256" key="1">
    <source>
        <dbReference type="ARBA" id="ARBA00023172"/>
    </source>
</evidence>
<reference evidence="3 4" key="1">
    <citation type="submission" date="2018-05" db="EMBL/GenBank/DDBJ databases">
        <title>Genomic Encyclopedia of Type Strains, Phase IV (KMG-V): Genome sequencing to study the core and pangenomes of soil and plant-associated prokaryotes.</title>
        <authorList>
            <person name="Whitman W."/>
        </authorList>
    </citation>
    <scope>NUCLEOTIDE SEQUENCE [LARGE SCALE GENOMIC DNA]</scope>
    <source>
        <strain evidence="3 4">PNG 92-11</strain>
    </source>
</reference>